<dbReference type="InterPro" id="IPR006860">
    <property type="entry name" value="FecR"/>
</dbReference>
<dbReference type="Pfam" id="PF04773">
    <property type="entry name" value="FecR"/>
    <property type="match status" value="1"/>
</dbReference>
<dbReference type="Gene3D" id="2.60.120.1440">
    <property type="match status" value="1"/>
</dbReference>
<dbReference type="AlphaFoldDB" id="A0A327R5W6"/>
<keyword evidence="4" id="KW-1185">Reference proteome</keyword>
<keyword evidence="1" id="KW-0472">Membrane</keyword>
<protein>
    <submittedName>
        <fullName evidence="3">FecR family protein</fullName>
    </submittedName>
</protein>
<dbReference type="InterPro" id="IPR012373">
    <property type="entry name" value="Ferrdict_sens_TM"/>
</dbReference>
<sequence length="309" mass="34814">MDQAYLQILLEKHSKNTCTPEEQQLLFDWLQTIEAKNAGAMEDFLPGEWAKIKAGTWQKVKPTSKVRSMYKRWMVAAATIGVAAVSTVLYLNKHHSKRLVVTNTQPAVQIVYLPDSSMVVVAPGAEIAYNEGFEGNERKVEVNKGTALFDVKPNFSKPFIVQNDDVQTQVLGTAFKVEYNKTFKLHRVSVSSGKVRVVDANNKGYILHPSEYITIDKEKVLIGKVDVKDVDAFRNNELVLRDANLQTLVHTLQLHYHVAVKTSSDLRAGNITFRVPATMGLPALLEVIEKISYQPKLHFQLKGEELFIY</sequence>
<dbReference type="EMBL" id="QLLL01000001">
    <property type="protein sequence ID" value="RAJ11084.1"/>
    <property type="molecule type" value="Genomic_DNA"/>
</dbReference>
<proteinExistence type="predicted"/>
<dbReference type="GO" id="GO:0016989">
    <property type="term" value="F:sigma factor antagonist activity"/>
    <property type="evidence" value="ECO:0007669"/>
    <property type="project" value="TreeGrafter"/>
</dbReference>
<dbReference type="OrthoDB" id="657365at2"/>
<organism evidence="3 4">
    <name type="scientific">Chitinophaga skermanii</name>
    <dbReference type="NCBI Taxonomy" id="331697"/>
    <lineage>
        <taxon>Bacteria</taxon>
        <taxon>Pseudomonadati</taxon>
        <taxon>Bacteroidota</taxon>
        <taxon>Chitinophagia</taxon>
        <taxon>Chitinophagales</taxon>
        <taxon>Chitinophagaceae</taxon>
        <taxon>Chitinophaga</taxon>
    </lineage>
</organism>
<feature type="transmembrane region" description="Helical" evidence="1">
    <location>
        <begin position="73"/>
        <end position="91"/>
    </location>
</feature>
<evidence type="ECO:0000313" key="4">
    <source>
        <dbReference type="Proteomes" id="UP000249547"/>
    </source>
</evidence>
<dbReference type="RefSeq" id="WP_111596183.1">
    <property type="nucleotide sequence ID" value="NZ_QLLL01000001.1"/>
</dbReference>
<evidence type="ECO:0000256" key="1">
    <source>
        <dbReference type="SAM" id="Phobius"/>
    </source>
</evidence>
<feature type="domain" description="FecR protein" evidence="2">
    <location>
        <begin position="101"/>
        <end position="196"/>
    </location>
</feature>
<reference evidence="3 4" key="1">
    <citation type="submission" date="2018-06" db="EMBL/GenBank/DDBJ databases">
        <title>Genomic Encyclopedia of Archaeal and Bacterial Type Strains, Phase II (KMG-II): from individual species to whole genera.</title>
        <authorList>
            <person name="Goeker M."/>
        </authorList>
    </citation>
    <scope>NUCLEOTIDE SEQUENCE [LARGE SCALE GENOMIC DNA]</scope>
    <source>
        <strain evidence="3 4">DSM 23857</strain>
    </source>
</reference>
<dbReference type="PANTHER" id="PTHR30273">
    <property type="entry name" value="PERIPLASMIC SIGNAL SENSOR AND SIGMA FACTOR ACTIVATOR FECR-RELATED"/>
    <property type="match status" value="1"/>
</dbReference>
<comment type="caution">
    <text evidence="3">The sequence shown here is derived from an EMBL/GenBank/DDBJ whole genome shotgun (WGS) entry which is preliminary data.</text>
</comment>
<gene>
    <name evidence="3" type="ORF">LX64_00692</name>
</gene>
<dbReference type="Proteomes" id="UP000249547">
    <property type="component" value="Unassembled WGS sequence"/>
</dbReference>
<evidence type="ECO:0000259" key="2">
    <source>
        <dbReference type="Pfam" id="PF04773"/>
    </source>
</evidence>
<accession>A0A327R5W6</accession>
<keyword evidence="1" id="KW-1133">Transmembrane helix</keyword>
<dbReference type="PANTHER" id="PTHR30273:SF2">
    <property type="entry name" value="PROTEIN FECR"/>
    <property type="match status" value="1"/>
</dbReference>
<keyword evidence="1" id="KW-0812">Transmembrane</keyword>
<name>A0A327R5W6_9BACT</name>
<evidence type="ECO:0000313" key="3">
    <source>
        <dbReference type="EMBL" id="RAJ11084.1"/>
    </source>
</evidence>